<dbReference type="PANTHER" id="PTHR21716:SF53">
    <property type="entry name" value="PERMEASE PERM-RELATED"/>
    <property type="match status" value="1"/>
</dbReference>
<sequence length="377" mass="41953">MKDFKMKNQILISTYIVVLAFLLLNIISVLKILGQSLSVFKPFIIGIAIAFLINIPMKCFEKRLITPLLKKSRLKNSKIFARILSLLLTLIILFVLISSFVNFVIPQLVKSTSSLVSGVPQYIDTLQSYATNYFSHIKLSDSMHTNILSGMEKLSNFVVKFANYFISNILGITFSITSAITNFLIGFIIAIYILLSKEKLLIQCKKVTYAFLNEKNANRAIDVSHLVCHKFSRFIAGQCTDGVILGTLCFIGMSIFKMPYALLVSTLIAIADLIPIFGTFIGTAIAAFIIFMVKPITALYFIIMIVVIQQIEGNLVYPFVVGNSIGLSSFWILVPIFVGSSTFGVLGIIIGVPLFSVIYTLASGYINKRLEDKNIHF</sequence>
<reference evidence="9 10" key="1">
    <citation type="submission" date="2015-01" db="EMBL/GenBank/DDBJ databases">
        <authorList>
            <person name="Aslett A.Martin."/>
            <person name="De Silva Nishadi"/>
        </authorList>
    </citation>
    <scope>NUCLEOTIDE SEQUENCE [LARGE SCALE GENOMIC DNA]</scope>
    <source>
        <strain evidence="9 10">R28058</strain>
    </source>
</reference>
<keyword evidence="3" id="KW-0813">Transport</keyword>
<evidence type="ECO:0000313" key="10">
    <source>
        <dbReference type="Proteomes" id="UP000049127"/>
    </source>
</evidence>
<proteinExistence type="inferred from homology"/>
<dbReference type="GO" id="GO:0055085">
    <property type="term" value="P:transmembrane transport"/>
    <property type="evidence" value="ECO:0007669"/>
    <property type="project" value="TreeGrafter"/>
</dbReference>
<evidence type="ECO:0000256" key="1">
    <source>
        <dbReference type="ARBA" id="ARBA00004651"/>
    </source>
</evidence>
<feature type="transmembrane region" description="Helical" evidence="8">
    <location>
        <begin position="315"/>
        <end position="337"/>
    </location>
</feature>
<keyword evidence="7 8" id="KW-0472">Membrane</keyword>
<evidence type="ECO:0000256" key="8">
    <source>
        <dbReference type="SAM" id="Phobius"/>
    </source>
</evidence>
<evidence type="ECO:0000313" key="9">
    <source>
        <dbReference type="EMBL" id="CEQ05287.1"/>
    </source>
</evidence>
<evidence type="ECO:0000256" key="5">
    <source>
        <dbReference type="ARBA" id="ARBA00022692"/>
    </source>
</evidence>
<dbReference type="Proteomes" id="UP000049127">
    <property type="component" value="Unassembled WGS sequence"/>
</dbReference>
<dbReference type="EMBL" id="CEKZ01000024">
    <property type="protein sequence ID" value="CEQ05287.1"/>
    <property type="molecule type" value="Genomic_DNA"/>
</dbReference>
<keyword evidence="6 8" id="KW-1133">Transmembrane helix</keyword>
<feature type="transmembrane region" description="Helical" evidence="8">
    <location>
        <begin position="79"/>
        <end position="105"/>
    </location>
</feature>
<dbReference type="GO" id="GO:0005886">
    <property type="term" value="C:plasma membrane"/>
    <property type="evidence" value="ECO:0007669"/>
    <property type="project" value="UniProtKB-SubCell"/>
</dbReference>
<dbReference type="RefSeq" id="WP_055337953.1">
    <property type="nucleotide sequence ID" value="NZ_CDNF01000033.1"/>
</dbReference>
<dbReference type="AlphaFoldDB" id="A0A0C7Q531"/>
<feature type="transmembrane region" description="Helical" evidence="8">
    <location>
        <begin position="39"/>
        <end position="59"/>
    </location>
</feature>
<keyword evidence="4" id="KW-1003">Cell membrane</keyword>
<evidence type="ECO:0000256" key="6">
    <source>
        <dbReference type="ARBA" id="ARBA00022989"/>
    </source>
</evidence>
<feature type="transmembrane region" description="Helical" evidence="8">
    <location>
        <begin position="260"/>
        <end position="278"/>
    </location>
</feature>
<organism evidence="9 10">
    <name type="scientific">Paraclostridium sordellii</name>
    <name type="common">Clostridium sordellii</name>
    <dbReference type="NCBI Taxonomy" id="1505"/>
    <lineage>
        <taxon>Bacteria</taxon>
        <taxon>Bacillati</taxon>
        <taxon>Bacillota</taxon>
        <taxon>Clostridia</taxon>
        <taxon>Peptostreptococcales</taxon>
        <taxon>Peptostreptococcaceae</taxon>
        <taxon>Paraclostridium</taxon>
    </lineage>
</organism>
<name>A0A0C7Q531_PARSO</name>
<accession>A0A0C7Q531</accession>
<protein>
    <submittedName>
        <fullName evidence="9">Permease</fullName>
    </submittedName>
</protein>
<gene>
    <name evidence="9" type="ORF">R28058_30041</name>
</gene>
<dbReference type="PANTHER" id="PTHR21716">
    <property type="entry name" value="TRANSMEMBRANE PROTEIN"/>
    <property type="match status" value="1"/>
</dbReference>
<feature type="transmembrane region" description="Helical" evidence="8">
    <location>
        <begin position="343"/>
        <end position="366"/>
    </location>
</feature>
<evidence type="ECO:0000256" key="2">
    <source>
        <dbReference type="ARBA" id="ARBA00009773"/>
    </source>
</evidence>
<dbReference type="InterPro" id="IPR002549">
    <property type="entry name" value="AI-2E-like"/>
</dbReference>
<evidence type="ECO:0000256" key="7">
    <source>
        <dbReference type="ARBA" id="ARBA00023136"/>
    </source>
</evidence>
<evidence type="ECO:0000256" key="3">
    <source>
        <dbReference type="ARBA" id="ARBA00022448"/>
    </source>
</evidence>
<feature type="transmembrane region" description="Helical" evidence="8">
    <location>
        <begin position="12"/>
        <end position="33"/>
    </location>
</feature>
<feature type="transmembrane region" description="Helical" evidence="8">
    <location>
        <begin position="284"/>
        <end position="308"/>
    </location>
</feature>
<evidence type="ECO:0000256" key="4">
    <source>
        <dbReference type="ARBA" id="ARBA00022475"/>
    </source>
</evidence>
<dbReference type="OrthoDB" id="9793390at2"/>
<feature type="transmembrane region" description="Helical" evidence="8">
    <location>
        <begin position="169"/>
        <end position="195"/>
    </location>
</feature>
<keyword evidence="5 8" id="KW-0812">Transmembrane</keyword>
<comment type="similarity">
    <text evidence="2">Belongs to the autoinducer-2 exporter (AI-2E) (TC 2.A.86) family.</text>
</comment>
<dbReference type="Pfam" id="PF01594">
    <property type="entry name" value="AI-2E_transport"/>
    <property type="match status" value="1"/>
</dbReference>
<comment type="subcellular location">
    <subcellularLocation>
        <location evidence="1">Cell membrane</location>
        <topology evidence="1">Multi-pass membrane protein</topology>
    </subcellularLocation>
</comment>